<evidence type="ECO:0000256" key="7">
    <source>
        <dbReference type="ARBA" id="ARBA00022475"/>
    </source>
</evidence>
<proteinExistence type="inferred from homology"/>
<evidence type="ECO:0000256" key="17">
    <source>
        <dbReference type="ARBA" id="ARBA00048623"/>
    </source>
</evidence>
<evidence type="ECO:0000313" key="20">
    <source>
        <dbReference type="EMBL" id="GAA4251063.1"/>
    </source>
</evidence>
<organism evidence="20 21">
    <name type="scientific">Dactylosporangium darangshiense</name>
    <dbReference type="NCBI Taxonomy" id="579108"/>
    <lineage>
        <taxon>Bacteria</taxon>
        <taxon>Bacillati</taxon>
        <taxon>Actinomycetota</taxon>
        <taxon>Actinomycetes</taxon>
        <taxon>Micromonosporales</taxon>
        <taxon>Micromonosporaceae</taxon>
        <taxon>Dactylosporangium</taxon>
    </lineage>
</organism>
<comment type="similarity">
    <text evidence="4 19">Belongs to the CobS family.</text>
</comment>
<evidence type="ECO:0000256" key="9">
    <source>
        <dbReference type="ARBA" id="ARBA00022679"/>
    </source>
</evidence>
<dbReference type="InterPro" id="IPR003805">
    <property type="entry name" value="CobS"/>
</dbReference>
<feature type="transmembrane region" description="Helical" evidence="19">
    <location>
        <begin position="200"/>
        <end position="217"/>
    </location>
</feature>
<evidence type="ECO:0000256" key="5">
    <source>
        <dbReference type="ARBA" id="ARBA00013200"/>
    </source>
</evidence>
<keyword evidence="11 19" id="KW-0460">Magnesium</keyword>
<dbReference type="PANTHER" id="PTHR34148:SF1">
    <property type="entry name" value="ADENOSYLCOBINAMIDE-GDP RIBAZOLETRANSFERASE"/>
    <property type="match status" value="1"/>
</dbReference>
<feature type="transmembrane region" description="Helical" evidence="19">
    <location>
        <begin position="106"/>
        <end position="129"/>
    </location>
</feature>
<evidence type="ECO:0000256" key="8">
    <source>
        <dbReference type="ARBA" id="ARBA00022573"/>
    </source>
</evidence>
<comment type="subcellular location">
    <subcellularLocation>
        <location evidence="2 19">Cell membrane</location>
        <topology evidence="2 19">Multi-pass membrane protein</topology>
    </subcellularLocation>
</comment>
<dbReference type="PANTHER" id="PTHR34148">
    <property type="entry name" value="ADENOSYLCOBINAMIDE-GDP RIBAZOLETRANSFERASE"/>
    <property type="match status" value="1"/>
</dbReference>
<dbReference type="HAMAP" id="MF_00719">
    <property type="entry name" value="CobS"/>
    <property type="match status" value="1"/>
</dbReference>
<evidence type="ECO:0000256" key="13">
    <source>
        <dbReference type="ARBA" id="ARBA00023136"/>
    </source>
</evidence>
<keyword evidence="10 19" id="KW-0812">Transmembrane</keyword>
<evidence type="ECO:0000313" key="21">
    <source>
        <dbReference type="Proteomes" id="UP001500620"/>
    </source>
</evidence>
<dbReference type="NCBIfam" id="TIGR00317">
    <property type="entry name" value="cobS"/>
    <property type="match status" value="1"/>
</dbReference>
<comment type="function">
    <text evidence="14 19">Joins adenosylcobinamide-GDP and alpha-ribazole to generate adenosylcobalamin (Ado-cobalamin). Also synthesizes adenosylcobalamin 5'-phosphate from adenosylcobinamide-GDP and alpha-ribazole 5'-phosphate.</text>
</comment>
<evidence type="ECO:0000256" key="11">
    <source>
        <dbReference type="ARBA" id="ARBA00022842"/>
    </source>
</evidence>
<evidence type="ECO:0000256" key="18">
    <source>
        <dbReference type="ARBA" id="ARBA00049504"/>
    </source>
</evidence>
<name>A0ABP8DA67_9ACTN</name>
<evidence type="ECO:0000256" key="19">
    <source>
        <dbReference type="HAMAP-Rule" id="MF_00719"/>
    </source>
</evidence>
<comment type="catalytic activity">
    <reaction evidence="17 19">
        <text>alpha-ribazole + adenosylcob(III)inamide-GDP = adenosylcob(III)alamin + GMP + H(+)</text>
        <dbReference type="Rhea" id="RHEA:16049"/>
        <dbReference type="ChEBI" id="CHEBI:10329"/>
        <dbReference type="ChEBI" id="CHEBI:15378"/>
        <dbReference type="ChEBI" id="CHEBI:18408"/>
        <dbReference type="ChEBI" id="CHEBI:58115"/>
        <dbReference type="ChEBI" id="CHEBI:60487"/>
        <dbReference type="EC" id="2.7.8.26"/>
    </reaction>
</comment>
<dbReference type="RefSeq" id="WP_345128818.1">
    <property type="nucleotide sequence ID" value="NZ_BAABAT010000010.1"/>
</dbReference>
<feature type="transmembrane region" description="Helical" evidence="19">
    <location>
        <begin position="28"/>
        <end position="46"/>
    </location>
</feature>
<comment type="pathway">
    <text evidence="3 19">Cofactor biosynthesis; adenosylcobalamin biosynthesis; adenosylcobalamin from cob(II)yrinate a,c-diamide: step 7/7.</text>
</comment>
<keyword evidence="8 19" id="KW-0169">Cobalamin biosynthesis</keyword>
<dbReference type="Proteomes" id="UP001500620">
    <property type="component" value="Unassembled WGS sequence"/>
</dbReference>
<keyword evidence="21" id="KW-1185">Reference proteome</keyword>
<evidence type="ECO:0000256" key="6">
    <source>
        <dbReference type="ARBA" id="ARBA00015850"/>
    </source>
</evidence>
<dbReference type="Pfam" id="PF02654">
    <property type="entry name" value="CobS"/>
    <property type="match status" value="1"/>
</dbReference>
<comment type="cofactor">
    <cofactor evidence="1 19">
        <name>Mg(2+)</name>
        <dbReference type="ChEBI" id="CHEBI:18420"/>
    </cofactor>
</comment>
<protein>
    <recommendedName>
        <fullName evidence="6 19">Adenosylcobinamide-GDP ribazoletransferase</fullName>
        <ecNumber evidence="5 19">2.7.8.26</ecNumber>
    </recommendedName>
    <alternativeName>
        <fullName evidence="16 19">Cobalamin synthase</fullName>
    </alternativeName>
    <alternativeName>
        <fullName evidence="15 19">Cobalamin-5'-phosphate synthase</fullName>
    </alternativeName>
</protein>
<evidence type="ECO:0000256" key="16">
    <source>
        <dbReference type="ARBA" id="ARBA00032853"/>
    </source>
</evidence>
<evidence type="ECO:0000256" key="15">
    <source>
        <dbReference type="ARBA" id="ARBA00032605"/>
    </source>
</evidence>
<accession>A0ABP8DA67</accession>
<gene>
    <name evidence="19" type="primary">cobS</name>
    <name evidence="20" type="ORF">GCM10022255_042240</name>
</gene>
<sequence length="247" mass="24417">MGGLRLALSLFTVAPVRADRLDRPTVRLAMLLAPLAGALLGLTLAAAARALVFAGAAPLLAAAVLVALSLLLTRGLHADGLADTADGLGSYAPPERALEIMKKSDIGPFGVAAIASVLLINAAAATALLSASWPSALATLTAAYAAGRLGATVSCRRGLPAARPEGLGVMVAETVPRSLLAAAVLVVAGLAALADPWRGPAAVLAAVAVSWALTAHARRRLGGLTGDVIGAAIELSTAAALIVLATA</sequence>
<evidence type="ECO:0000256" key="2">
    <source>
        <dbReference type="ARBA" id="ARBA00004651"/>
    </source>
</evidence>
<reference evidence="21" key="1">
    <citation type="journal article" date="2019" name="Int. J. Syst. Evol. Microbiol.">
        <title>The Global Catalogue of Microorganisms (GCM) 10K type strain sequencing project: providing services to taxonomists for standard genome sequencing and annotation.</title>
        <authorList>
            <consortium name="The Broad Institute Genomics Platform"/>
            <consortium name="The Broad Institute Genome Sequencing Center for Infectious Disease"/>
            <person name="Wu L."/>
            <person name="Ma J."/>
        </authorList>
    </citation>
    <scope>NUCLEOTIDE SEQUENCE [LARGE SCALE GENOMIC DNA]</scope>
    <source>
        <strain evidence="21">JCM 17441</strain>
    </source>
</reference>
<keyword evidence="12 19" id="KW-1133">Transmembrane helix</keyword>
<evidence type="ECO:0000256" key="1">
    <source>
        <dbReference type="ARBA" id="ARBA00001946"/>
    </source>
</evidence>
<keyword evidence="13 19" id="KW-0472">Membrane</keyword>
<evidence type="ECO:0000256" key="10">
    <source>
        <dbReference type="ARBA" id="ARBA00022692"/>
    </source>
</evidence>
<evidence type="ECO:0000256" key="14">
    <source>
        <dbReference type="ARBA" id="ARBA00025228"/>
    </source>
</evidence>
<evidence type="ECO:0000256" key="12">
    <source>
        <dbReference type="ARBA" id="ARBA00022989"/>
    </source>
</evidence>
<feature type="transmembrane region" description="Helical" evidence="19">
    <location>
        <begin position="51"/>
        <end position="72"/>
    </location>
</feature>
<keyword evidence="9 19" id="KW-0808">Transferase</keyword>
<evidence type="ECO:0000256" key="4">
    <source>
        <dbReference type="ARBA" id="ARBA00010561"/>
    </source>
</evidence>
<evidence type="ECO:0000256" key="3">
    <source>
        <dbReference type="ARBA" id="ARBA00004663"/>
    </source>
</evidence>
<dbReference type="EMBL" id="BAABAT010000010">
    <property type="protein sequence ID" value="GAA4251063.1"/>
    <property type="molecule type" value="Genomic_DNA"/>
</dbReference>
<dbReference type="EC" id="2.7.8.26" evidence="5 19"/>
<feature type="transmembrane region" description="Helical" evidence="19">
    <location>
        <begin position="224"/>
        <end position="245"/>
    </location>
</feature>
<comment type="catalytic activity">
    <reaction evidence="18 19">
        <text>alpha-ribazole 5'-phosphate + adenosylcob(III)inamide-GDP = adenosylcob(III)alamin 5'-phosphate + GMP + H(+)</text>
        <dbReference type="Rhea" id="RHEA:23560"/>
        <dbReference type="ChEBI" id="CHEBI:15378"/>
        <dbReference type="ChEBI" id="CHEBI:57918"/>
        <dbReference type="ChEBI" id="CHEBI:58115"/>
        <dbReference type="ChEBI" id="CHEBI:60487"/>
        <dbReference type="ChEBI" id="CHEBI:60493"/>
        <dbReference type="EC" id="2.7.8.26"/>
    </reaction>
</comment>
<comment type="caution">
    <text evidence="20">The sequence shown here is derived from an EMBL/GenBank/DDBJ whole genome shotgun (WGS) entry which is preliminary data.</text>
</comment>
<keyword evidence="7 19" id="KW-1003">Cell membrane</keyword>